<dbReference type="PANTHER" id="PTHR11365:SF23">
    <property type="entry name" value="HYPOTHETICAL 5-OXOPROLINASE (EUROFUNG)-RELATED"/>
    <property type="match status" value="1"/>
</dbReference>
<organism evidence="3">
    <name type="scientific">uncultured Acidimicrobiales bacterium</name>
    <dbReference type="NCBI Taxonomy" id="310071"/>
    <lineage>
        <taxon>Bacteria</taxon>
        <taxon>Bacillati</taxon>
        <taxon>Actinomycetota</taxon>
        <taxon>Acidimicrobiia</taxon>
        <taxon>Acidimicrobiales</taxon>
        <taxon>environmental samples</taxon>
    </lineage>
</organism>
<dbReference type="PANTHER" id="PTHR11365">
    <property type="entry name" value="5-OXOPROLINASE RELATED"/>
    <property type="match status" value="1"/>
</dbReference>
<protein>
    <submittedName>
        <fullName evidence="3">N-methylhydantoinase A</fullName>
        <ecNumber evidence="3">3.5.2.14</ecNumber>
    </submittedName>
</protein>
<keyword evidence="3" id="KW-0378">Hydrolase</keyword>
<evidence type="ECO:0000259" key="2">
    <source>
        <dbReference type="Pfam" id="PF05378"/>
    </source>
</evidence>
<feature type="domain" description="Hydantoinase A/oxoprolinase" evidence="1">
    <location>
        <begin position="178"/>
        <end position="445"/>
    </location>
</feature>
<accession>A0A6J4J5E7</accession>
<evidence type="ECO:0000313" key="3">
    <source>
        <dbReference type="EMBL" id="CAA9268406.1"/>
    </source>
</evidence>
<dbReference type="InterPro" id="IPR008040">
    <property type="entry name" value="Hydant_A_N"/>
</dbReference>
<dbReference type="GO" id="GO:0005829">
    <property type="term" value="C:cytosol"/>
    <property type="evidence" value="ECO:0007669"/>
    <property type="project" value="TreeGrafter"/>
</dbReference>
<reference evidence="3" key="1">
    <citation type="submission" date="2020-02" db="EMBL/GenBank/DDBJ databases">
        <authorList>
            <person name="Meier V. D."/>
        </authorList>
    </citation>
    <scope>NUCLEOTIDE SEQUENCE</scope>
    <source>
        <strain evidence="3">AVDCRST_MAG10</strain>
    </source>
</reference>
<name>A0A6J4J5E7_9ACTN</name>
<dbReference type="Pfam" id="PF01968">
    <property type="entry name" value="Hydantoinase_A"/>
    <property type="match status" value="1"/>
</dbReference>
<dbReference type="GO" id="GO:0017168">
    <property type="term" value="F:5-oxoprolinase (ATP-hydrolyzing) activity"/>
    <property type="evidence" value="ECO:0007669"/>
    <property type="project" value="TreeGrafter"/>
</dbReference>
<dbReference type="InterPro" id="IPR045079">
    <property type="entry name" value="Oxoprolinase-like"/>
</dbReference>
<proteinExistence type="predicted"/>
<dbReference type="GO" id="GO:0006749">
    <property type="term" value="P:glutathione metabolic process"/>
    <property type="evidence" value="ECO:0007669"/>
    <property type="project" value="TreeGrafter"/>
</dbReference>
<dbReference type="InterPro" id="IPR043129">
    <property type="entry name" value="ATPase_NBD"/>
</dbReference>
<dbReference type="Pfam" id="PF05378">
    <property type="entry name" value="Hydant_A_N"/>
    <property type="match status" value="1"/>
</dbReference>
<gene>
    <name evidence="3" type="ORF">AVDCRST_MAG10-3178</name>
</gene>
<dbReference type="SUPFAM" id="SSF53067">
    <property type="entry name" value="Actin-like ATPase domain"/>
    <property type="match status" value="1"/>
</dbReference>
<evidence type="ECO:0000259" key="1">
    <source>
        <dbReference type="Pfam" id="PF01968"/>
    </source>
</evidence>
<dbReference type="EMBL" id="CADCTB010000193">
    <property type="protein sequence ID" value="CAA9268406.1"/>
    <property type="molecule type" value="Genomic_DNA"/>
</dbReference>
<dbReference type="EC" id="3.5.2.14" evidence="3"/>
<dbReference type="AlphaFoldDB" id="A0A6J4J5E7"/>
<feature type="domain" description="Hydantoinase/oxoprolinase N-terminal" evidence="2">
    <location>
        <begin position="3"/>
        <end position="156"/>
    </location>
</feature>
<sequence length="586" mass="59882">MRCGVDTGGTFTDVVMADGRIAKVLSTPDDPGRAVAEGLEGLRPELLAHGTTVATNALLERRGATVALVTTTGFADVIEIARQDRPSLYDIWADRPEPLVRRDLRLEVDGRLDATGREIEPVGAPPPIPEGVEAVAVCLLHADLDPAHEQAVAGALSASGHDVSASHQVSPEFREYERTVTTVVNAYLRPRCRTYLRGLSSLAEEVLVMTSAGGLIPTGDAADLPVALLLSGPAGGVIAGSAAAVAAGFEGAITFDMGGTSTDVCLVQDGVPEPAAGRRAAGFPIRLPSLDIHTIGAGGGSIARIDPGGALVVGPESAGAEPGPACYGRGGTRPTVTDADLVLRRIPADASFPGLGVLDVDAARAALAGAGASAEGVVAVVDAAMERALRAVSVERGVDPSALALVAFGGAGPLHACALAEALGMAAVVVPPRAGVLSAVGLLCAPRQRDLVRSWPTPGDVAGLDEALSELAGRAAALVGEGAEVTTSVDCRYAGQSHELSVATVQDFADEHVRRNGYSRPGAPVEVIALRASARTPPVVRPEDLPPVDRRRARGPCVVAEPDCTIWIPEGWAADVGPDGSFVISR</sequence>
<dbReference type="InterPro" id="IPR002821">
    <property type="entry name" value="Hydantoinase_A"/>
</dbReference>
<dbReference type="GO" id="GO:0047423">
    <property type="term" value="F:N-methylhydantoinase (ATP-hydrolyzing) activity"/>
    <property type="evidence" value="ECO:0007669"/>
    <property type="project" value="UniProtKB-EC"/>
</dbReference>